<gene>
    <name evidence="1" type="ORF">J3R73_000267</name>
</gene>
<dbReference type="InterPro" id="IPR036291">
    <property type="entry name" value="NAD(P)-bd_dom_sf"/>
</dbReference>
<evidence type="ECO:0000313" key="1">
    <source>
        <dbReference type="EMBL" id="MDQ0390475.1"/>
    </source>
</evidence>
<proteinExistence type="predicted"/>
<organism evidence="1 2">
    <name type="scientific">Labrys monachus</name>
    <dbReference type="NCBI Taxonomy" id="217067"/>
    <lineage>
        <taxon>Bacteria</taxon>
        <taxon>Pseudomonadati</taxon>
        <taxon>Pseudomonadota</taxon>
        <taxon>Alphaproteobacteria</taxon>
        <taxon>Hyphomicrobiales</taxon>
        <taxon>Xanthobacteraceae</taxon>
        <taxon>Labrys</taxon>
    </lineage>
</organism>
<dbReference type="Gene3D" id="3.40.50.720">
    <property type="entry name" value="NAD(P)-binding Rossmann-like Domain"/>
    <property type="match status" value="1"/>
</dbReference>
<reference evidence="1 2" key="1">
    <citation type="submission" date="2023-07" db="EMBL/GenBank/DDBJ databases">
        <title>Genomic Encyclopedia of Type Strains, Phase IV (KMG-IV): sequencing the most valuable type-strain genomes for metagenomic binning, comparative biology and taxonomic classification.</title>
        <authorList>
            <person name="Goeker M."/>
        </authorList>
    </citation>
    <scope>NUCLEOTIDE SEQUENCE [LARGE SCALE GENOMIC DNA]</scope>
    <source>
        <strain evidence="1 2">DSM 5896</strain>
    </source>
</reference>
<dbReference type="SUPFAM" id="SSF51735">
    <property type="entry name" value="NAD(P)-binding Rossmann-fold domains"/>
    <property type="match status" value="1"/>
</dbReference>
<comment type="caution">
    <text evidence="1">The sequence shown here is derived from an EMBL/GenBank/DDBJ whole genome shotgun (WGS) entry which is preliminary data.</text>
</comment>
<sequence length="371" mass="39138">MSGCDVLVTGAGAVGGHAVEFLARRPEIRRLAVADIRADLAGGIAWRARLGALQEDRNVSVEAFGVDLSDPEATAALVRRLRPRVVLHAATLLTVPEMARGLKPEDFARVRADGMGGFLAAHILLAKTVQAALDGLEAKVPMVTAPFPDFTNQVLARIGTAPITGIGNVDNIACEIQAIVAEKMAVSSRDVMPMIVAHHSVGEWFQRSGSAGEAPWFARVFVDGRDVSGNFDLAALMAESAARIRPVPQEQRTAASGVKAVLAVLRDEGRYLHSAGPLGRAGGWPARLWADRLELVDVPGLDPAKAHAINEAGQRAGGIEAVEADGTLVATARCREMMRDLFGVDVARVTPAGIEGTARALRAALSRRIAA</sequence>
<dbReference type="RefSeq" id="WP_307421653.1">
    <property type="nucleotide sequence ID" value="NZ_JAUSVK010000001.1"/>
</dbReference>
<keyword evidence="2" id="KW-1185">Reference proteome</keyword>
<evidence type="ECO:0000313" key="2">
    <source>
        <dbReference type="Proteomes" id="UP001237448"/>
    </source>
</evidence>
<dbReference type="EMBL" id="JAUSVK010000001">
    <property type="protein sequence ID" value="MDQ0390475.1"/>
    <property type="molecule type" value="Genomic_DNA"/>
</dbReference>
<protein>
    <submittedName>
        <fullName evidence="1">Uncharacterized protein</fullName>
    </submittedName>
</protein>
<dbReference type="Proteomes" id="UP001237448">
    <property type="component" value="Unassembled WGS sequence"/>
</dbReference>
<name>A0ABU0F786_9HYPH</name>
<accession>A0ABU0F786</accession>